<dbReference type="Gene3D" id="1.20.58.390">
    <property type="entry name" value="Neurotransmitter-gated ion-channel transmembrane domain"/>
    <property type="match status" value="1"/>
</dbReference>
<gene>
    <name evidence="3" type="ORF">OXX778_LOCUS13310</name>
</gene>
<dbReference type="SUPFAM" id="SSF90112">
    <property type="entry name" value="Neurotransmitter-gated ion-channel transmembrane pore"/>
    <property type="match status" value="1"/>
</dbReference>
<evidence type="ECO:0000313" key="3">
    <source>
        <dbReference type="EMBL" id="CAF0938693.1"/>
    </source>
</evidence>
<dbReference type="InterPro" id="IPR038050">
    <property type="entry name" value="Neuro_actylchol_rec"/>
</dbReference>
<protein>
    <submittedName>
        <fullName evidence="3">Uncharacterized protein</fullName>
    </submittedName>
</protein>
<dbReference type="Gene3D" id="2.70.170.10">
    <property type="entry name" value="Neurotransmitter-gated ion-channel ligand-binding domain"/>
    <property type="match status" value="1"/>
</dbReference>
<accession>A0A814CDL9</accession>
<dbReference type="InterPro" id="IPR006201">
    <property type="entry name" value="Neur_channel"/>
</dbReference>
<proteinExistence type="predicted"/>
<evidence type="ECO:0000313" key="4">
    <source>
        <dbReference type="Proteomes" id="UP000663879"/>
    </source>
</evidence>
<evidence type="ECO:0000256" key="2">
    <source>
        <dbReference type="SAM" id="Phobius"/>
    </source>
</evidence>
<name>A0A814CDL9_9BILA</name>
<keyword evidence="4" id="KW-1185">Reference proteome</keyword>
<dbReference type="OrthoDB" id="189655at2759"/>
<sequence length="547" mass="64397">MPFGKRRQNFFDNCLKYPNAREVKVSIMFTRLAEIDTINERFSCEATLFITWCETSNIIKNIDDEMCYLDPKQLWDPQLYIDNAIGDVKEKDVKYRVERFFNVEKQQWQFEIHMIKRIQGTFFEKLELYHFPFDVQDLSIILTSHRTLDEINLIQDYKIPAKMTKSASLDKHIWKLYDHVNFKVHTIKSDLPPSSEYSTEEFETSCSHPAITMQCRVSRKPGYFIINCLLPTLMITVCVFFTFLMDYSRIQYRFSLLFTTMLTSITFRWAIHGRVLPTISYMTFLDVYCVSSILIVFSAMVWHAMYIVLHKRDVKLADRFDNMAIITFAIIVILIHIMQTIWFFIAFKKRLIFESLDKKAALDFVSARLNLNKNSMPTESLSEGSKIYSNNLTNNPKRMLYSFSKLDENTLINADKIRSKASQNLDFMVNNNFNRTIVVDEYVPEEVEQDYSRNGHLSEHNDSDLSIASSRNINSQKFTQNSNFIISRAENSRFQALNFRDDVTMHNSFSRSSNLASSYYVDRLQENEHDSKNYQYLPLIHQSSRDS</sequence>
<dbReference type="GO" id="GO:0004888">
    <property type="term" value="F:transmembrane signaling receptor activity"/>
    <property type="evidence" value="ECO:0007669"/>
    <property type="project" value="InterPro"/>
</dbReference>
<organism evidence="3 4">
    <name type="scientific">Brachionus calyciflorus</name>
    <dbReference type="NCBI Taxonomy" id="104777"/>
    <lineage>
        <taxon>Eukaryota</taxon>
        <taxon>Metazoa</taxon>
        <taxon>Spiralia</taxon>
        <taxon>Gnathifera</taxon>
        <taxon>Rotifera</taxon>
        <taxon>Eurotatoria</taxon>
        <taxon>Monogononta</taxon>
        <taxon>Pseudotrocha</taxon>
        <taxon>Ploima</taxon>
        <taxon>Brachionidae</taxon>
        <taxon>Brachionus</taxon>
    </lineage>
</organism>
<dbReference type="PANTHER" id="PTHR18945">
    <property type="entry name" value="NEUROTRANSMITTER GATED ION CHANNEL"/>
    <property type="match status" value="1"/>
</dbReference>
<keyword evidence="2" id="KW-0812">Transmembrane</keyword>
<feature type="transmembrane region" description="Helical" evidence="2">
    <location>
        <begin position="250"/>
        <end position="271"/>
    </location>
</feature>
<dbReference type="EMBL" id="CAJNOC010002534">
    <property type="protein sequence ID" value="CAF0938693.1"/>
    <property type="molecule type" value="Genomic_DNA"/>
</dbReference>
<evidence type="ECO:0000256" key="1">
    <source>
        <dbReference type="ARBA" id="ARBA00004141"/>
    </source>
</evidence>
<dbReference type="InterPro" id="IPR036719">
    <property type="entry name" value="Neuro-gated_channel_TM_sf"/>
</dbReference>
<dbReference type="GO" id="GO:0005230">
    <property type="term" value="F:extracellular ligand-gated monoatomic ion channel activity"/>
    <property type="evidence" value="ECO:0007669"/>
    <property type="project" value="InterPro"/>
</dbReference>
<dbReference type="Proteomes" id="UP000663879">
    <property type="component" value="Unassembled WGS sequence"/>
</dbReference>
<dbReference type="GO" id="GO:0016020">
    <property type="term" value="C:membrane"/>
    <property type="evidence" value="ECO:0007669"/>
    <property type="project" value="UniProtKB-SubCell"/>
</dbReference>
<reference evidence="3" key="1">
    <citation type="submission" date="2021-02" db="EMBL/GenBank/DDBJ databases">
        <authorList>
            <person name="Nowell W R."/>
        </authorList>
    </citation>
    <scope>NUCLEOTIDE SEQUENCE</scope>
    <source>
        <strain evidence="3">Ploen Becks lab</strain>
    </source>
</reference>
<feature type="transmembrane region" description="Helical" evidence="2">
    <location>
        <begin position="283"/>
        <end position="305"/>
    </location>
</feature>
<comment type="caution">
    <text evidence="3">The sequence shown here is derived from an EMBL/GenBank/DDBJ whole genome shotgun (WGS) entry which is preliminary data.</text>
</comment>
<dbReference type="AlphaFoldDB" id="A0A814CDL9"/>
<dbReference type="InterPro" id="IPR036734">
    <property type="entry name" value="Neur_chan_lig-bd_sf"/>
</dbReference>
<comment type="subcellular location">
    <subcellularLocation>
        <location evidence="1">Membrane</location>
        <topology evidence="1">Multi-pass membrane protein</topology>
    </subcellularLocation>
</comment>
<keyword evidence="2" id="KW-1133">Transmembrane helix</keyword>
<dbReference type="SUPFAM" id="SSF63712">
    <property type="entry name" value="Nicotinic receptor ligand binding domain-like"/>
    <property type="match status" value="1"/>
</dbReference>
<feature type="transmembrane region" description="Helical" evidence="2">
    <location>
        <begin position="325"/>
        <end position="347"/>
    </location>
</feature>
<keyword evidence="2" id="KW-0472">Membrane</keyword>
<feature type="transmembrane region" description="Helical" evidence="2">
    <location>
        <begin position="223"/>
        <end position="244"/>
    </location>
</feature>